<evidence type="ECO:0000256" key="1">
    <source>
        <dbReference type="ARBA" id="ARBA00022676"/>
    </source>
</evidence>
<comment type="caution">
    <text evidence="3">The sequence shown here is derived from an EMBL/GenBank/DDBJ whole genome shotgun (WGS) entry which is preliminary data.</text>
</comment>
<dbReference type="PATRIC" id="fig|1618344.3.peg.8"/>
<dbReference type="EMBL" id="LCBL01000001">
    <property type="protein sequence ID" value="KKS09603.1"/>
    <property type="molecule type" value="Genomic_DNA"/>
</dbReference>
<keyword evidence="2" id="KW-0808">Transferase</keyword>
<evidence type="ECO:0000256" key="2">
    <source>
        <dbReference type="ARBA" id="ARBA00022679"/>
    </source>
</evidence>
<name>A0A0G0Z9B6_UNCC2</name>
<dbReference type="Proteomes" id="UP000033869">
    <property type="component" value="Unassembled WGS sequence"/>
</dbReference>
<dbReference type="AlphaFoldDB" id="A0A0G0Z9B6"/>
<evidence type="ECO:0000313" key="3">
    <source>
        <dbReference type="EMBL" id="KKS09603.1"/>
    </source>
</evidence>
<dbReference type="InterPro" id="IPR004629">
    <property type="entry name" value="WecG_TagA_CpsF"/>
</dbReference>
<sequence>MSKIMKACGVNILAKTKSGILDNFESLCNGKQGYICKVNSEYLVNACKDSNFRDILNGSSLNTADGIGVLWAAKYLALPSSNPPFLRQLRAVWQAIYSLMAILFYPRYIKSVIPERVGGVDLMLDMLKICTKEHKKVFLLGGQNGVPQKVKEVVEKEIEGLEIVGCFDGDSDDAGIAEIINKSKAEILFVAFGSPKQELWIIKNLPHLHHISLAIGEGGSFDFVAGVQKRAPKMLQKIGLEWLWRLIREPMRITRIINAVPRLIVTTVKYKLEILKANK</sequence>
<reference evidence="3 4" key="1">
    <citation type="journal article" date="2015" name="Nature">
        <title>rRNA introns, odd ribosomes, and small enigmatic genomes across a large radiation of phyla.</title>
        <authorList>
            <person name="Brown C.T."/>
            <person name="Hug L.A."/>
            <person name="Thomas B.C."/>
            <person name="Sharon I."/>
            <person name="Castelle C.J."/>
            <person name="Singh A."/>
            <person name="Wilkins M.J."/>
            <person name="Williams K.H."/>
            <person name="Banfield J.F."/>
        </authorList>
    </citation>
    <scope>NUCLEOTIDE SEQUENCE [LARGE SCALE GENOMIC DNA]</scope>
</reference>
<dbReference type="Pfam" id="PF03808">
    <property type="entry name" value="Glyco_tran_WecG"/>
    <property type="match status" value="1"/>
</dbReference>
<accession>A0A0G0Z9B6</accession>
<organism evidence="3 4">
    <name type="scientific">candidate division CPR2 bacterium GW2011_GWC1_41_48</name>
    <dbReference type="NCBI Taxonomy" id="1618344"/>
    <lineage>
        <taxon>Bacteria</taxon>
        <taxon>Bacteria division CPR2</taxon>
    </lineage>
</organism>
<keyword evidence="1" id="KW-0328">Glycosyltransferase</keyword>
<evidence type="ECO:0000313" key="4">
    <source>
        <dbReference type="Proteomes" id="UP000033869"/>
    </source>
</evidence>
<dbReference type="NCBIfam" id="TIGR00696">
    <property type="entry name" value="wecG_tagA_cpsF"/>
    <property type="match status" value="1"/>
</dbReference>
<dbReference type="GO" id="GO:0016758">
    <property type="term" value="F:hexosyltransferase activity"/>
    <property type="evidence" value="ECO:0007669"/>
    <property type="project" value="TreeGrafter"/>
</dbReference>
<dbReference type="CDD" id="cd06533">
    <property type="entry name" value="Glyco_transf_WecG_TagA"/>
    <property type="match status" value="1"/>
</dbReference>
<gene>
    <name evidence="3" type="ORF">UU65_C0001G0008</name>
</gene>
<dbReference type="PANTHER" id="PTHR34136">
    <property type="match status" value="1"/>
</dbReference>
<protein>
    <submittedName>
        <fullName evidence="3">Teichoic acid biosynthesis protein</fullName>
    </submittedName>
</protein>
<dbReference type="PANTHER" id="PTHR34136:SF1">
    <property type="entry name" value="UDP-N-ACETYL-D-MANNOSAMINURONIC ACID TRANSFERASE"/>
    <property type="match status" value="1"/>
</dbReference>
<proteinExistence type="predicted"/>